<dbReference type="PRINTS" id="PR00455">
    <property type="entry name" value="HTHTETR"/>
</dbReference>
<evidence type="ECO:0000313" key="7">
    <source>
        <dbReference type="Proteomes" id="UP000268857"/>
    </source>
</evidence>
<keyword evidence="1" id="KW-0805">Transcription regulation</keyword>
<dbReference type="GO" id="GO:0045892">
    <property type="term" value="P:negative regulation of DNA-templated transcription"/>
    <property type="evidence" value="ECO:0007669"/>
    <property type="project" value="UniProtKB-ARBA"/>
</dbReference>
<dbReference type="PROSITE" id="PS50977">
    <property type="entry name" value="HTH_TETR_2"/>
    <property type="match status" value="1"/>
</dbReference>
<proteinExistence type="predicted"/>
<dbReference type="OrthoDB" id="9783238at2"/>
<evidence type="ECO:0000256" key="1">
    <source>
        <dbReference type="ARBA" id="ARBA00023015"/>
    </source>
</evidence>
<dbReference type="PROSITE" id="PS01081">
    <property type="entry name" value="HTH_TETR_1"/>
    <property type="match status" value="1"/>
</dbReference>
<sequence length="293" mass="33924">MENQLEHWQPPETAEAILEAAMQEFLENGYASTSMDRVAVAVGVSKATVYKYFQDKERLFTAAIQRFVREKLFNFQDLRSLQPQPSLTVPRLTINLLYRVIDDQQLVRFIVLILTESGRFPNLARVFVHDVEKVVIENITQYFKSGSGYQIRESEAAARVLIGTLVYFAIAQNLLYRSDIIPVEQEHLINSLVDFIRPLNNINDSQDLDNQRIKCPYCESGKFSKNGRKRGKQNYMCRDCGRQFVEYYSPKGYSDEVRKQCLLLYLNGMGFRAIERETGVNHNTIINWVKQAL</sequence>
<dbReference type="FunFam" id="1.10.10.60:FF:000141">
    <property type="entry name" value="TetR family transcriptional regulator"/>
    <property type="match status" value="1"/>
</dbReference>
<gene>
    <name evidence="6" type="ORF">PCC6912_00850</name>
</gene>
<evidence type="ECO:0000256" key="2">
    <source>
        <dbReference type="ARBA" id="ARBA00023125"/>
    </source>
</evidence>
<evidence type="ECO:0000256" key="4">
    <source>
        <dbReference type="PROSITE-ProRule" id="PRU00335"/>
    </source>
</evidence>
<keyword evidence="2 4" id="KW-0238">DNA-binding</keyword>
<name>A0A3S1A309_CHLFR</name>
<dbReference type="SUPFAM" id="SSF46689">
    <property type="entry name" value="Homeodomain-like"/>
    <property type="match status" value="2"/>
</dbReference>
<dbReference type="GO" id="GO:0003677">
    <property type="term" value="F:DNA binding"/>
    <property type="evidence" value="ECO:0007669"/>
    <property type="project" value="UniProtKB-UniRule"/>
</dbReference>
<dbReference type="EMBL" id="RSCJ01000001">
    <property type="protein sequence ID" value="RUR86642.1"/>
    <property type="molecule type" value="Genomic_DNA"/>
</dbReference>
<dbReference type="InterPro" id="IPR010332">
    <property type="entry name" value="ATPase_terminase-su_N"/>
</dbReference>
<dbReference type="Proteomes" id="UP000268857">
    <property type="component" value="Unassembled WGS sequence"/>
</dbReference>
<evidence type="ECO:0000256" key="3">
    <source>
        <dbReference type="ARBA" id="ARBA00023163"/>
    </source>
</evidence>
<dbReference type="InterPro" id="IPR009057">
    <property type="entry name" value="Homeodomain-like_sf"/>
</dbReference>
<dbReference type="PANTHER" id="PTHR33293">
    <property type="entry name" value="INSERTION ELEMENT IS1 1 PROTEIN INSB-RELATED"/>
    <property type="match status" value="1"/>
</dbReference>
<dbReference type="Pfam" id="PF00440">
    <property type="entry name" value="TetR_N"/>
    <property type="match status" value="1"/>
</dbReference>
<dbReference type="STRING" id="211165.GCA_000317285_04993"/>
<dbReference type="AlphaFoldDB" id="A0A3S1A309"/>
<evidence type="ECO:0000313" key="6">
    <source>
        <dbReference type="EMBL" id="RUR86642.1"/>
    </source>
</evidence>
<organism evidence="6 7">
    <name type="scientific">Chlorogloeopsis fritschii PCC 6912</name>
    <dbReference type="NCBI Taxonomy" id="211165"/>
    <lineage>
        <taxon>Bacteria</taxon>
        <taxon>Bacillati</taxon>
        <taxon>Cyanobacteriota</taxon>
        <taxon>Cyanophyceae</taxon>
        <taxon>Nostocales</taxon>
        <taxon>Chlorogloeopsidaceae</taxon>
        <taxon>Chlorogloeopsis</taxon>
    </lineage>
</organism>
<reference evidence="6 7" key="1">
    <citation type="journal article" date="2019" name="Genome Biol. Evol.">
        <title>Day and night: Metabolic profiles and evolutionary relationships of six axenic non-marine cyanobacteria.</title>
        <authorList>
            <person name="Will S.E."/>
            <person name="Henke P."/>
            <person name="Boedeker C."/>
            <person name="Huang S."/>
            <person name="Brinkmann H."/>
            <person name="Rohde M."/>
            <person name="Jarek M."/>
            <person name="Friedl T."/>
            <person name="Seufert S."/>
            <person name="Schumacher M."/>
            <person name="Overmann J."/>
            <person name="Neumann-Schaal M."/>
            <person name="Petersen J."/>
        </authorList>
    </citation>
    <scope>NUCLEOTIDE SEQUENCE [LARGE SCALE GENOMIC DNA]</scope>
    <source>
        <strain evidence="6 7">PCC 6912</strain>
    </source>
</reference>
<keyword evidence="7" id="KW-1185">Reference proteome</keyword>
<dbReference type="Gene3D" id="1.10.10.10">
    <property type="entry name" value="Winged helix-like DNA-binding domain superfamily/Winged helix DNA-binding domain"/>
    <property type="match status" value="1"/>
</dbReference>
<comment type="caution">
    <text evidence="6">The sequence shown here is derived from an EMBL/GenBank/DDBJ whole genome shotgun (WGS) entry which is preliminary data.</text>
</comment>
<evidence type="ECO:0000259" key="5">
    <source>
        <dbReference type="PROSITE" id="PS50977"/>
    </source>
</evidence>
<accession>A0A3S1A309</accession>
<dbReference type="InterPro" id="IPR001647">
    <property type="entry name" value="HTH_TetR"/>
</dbReference>
<dbReference type="Gene3D" id="1.10.357.10">
    <property type="entry name" value="Tetracycline Repressor, domain 2"/>
    <property type="match status" value="1"/>
</dbReference>
<dbReference type="InterPro" id="IPR051354">
    <property type="entry name" value="Transposase_27_IS1"/>
</dbReference>
<dbReference type="InterPro" id="IPR036388">
    <property type="entry name" value="WH-like_DNA-bd_sf"/>
</dbReference>
<dbReference type="Pfam" id="PF06056">
    <property type="entry name" value="Terminase_5"/>
    <property type="match status" value="1"/>
</dbReference>
<protein>
    <recommendedName>
        <fullName evidence="5">HTH tetR-type domain-containing protein</fullName>
    </recommendedName>
</protein>
<keyword evidence="3" id="KW-0804">Transcription</keyword>
<feature type="DNA-binding region" description="H-T-H motif" evidence="4">
    <location>
        <begin position="34"/>
        <end position="53"/>
    </location>
</feature>
<dbReference type="InterPro" id="IPR023772">
    <property type="entry name" value="DNA-bd_HTH_TetR-type_CS"/>
</dbReference>
<feature type="domain" description="HTH tetR-type" evidence="5">
    <location>
        <begin position="11"/>
        <end position="71"/>
    </location>
</feature>